<dbReference type="EMBL" id="CAXAMN010001270">
    <property type="protein sequence ID" value="CAK8993525.1"/>
    <property type="molecule type" value="Genomic_DNA"/>
</dbReference>
<keyword evidence="2" id="KW-1185">Reference proteome</keyword>
<organism evidence="1 2">
    <name type="scientific">Durusdinium trenchii</name>
    <dbReference type="NCBI Taxonomy" id="1381693"/>
    <lineage>
        <taxon>Eukaryota</taxon>
        <taxon>Sar</taxon>
        <taxon>Alveolata</taxon>
        <taxon>Dinophyceae</taxon>
        <taxon>Suessiales</taxon>
        <taxon>Symbiodiniaceae</taxon>
        <taxon>Durusdinium</taxon>
    </lineage>
</organism>
<accession>A0ABP0HTN8</accession>
<sequence length="184" mass="20725">MLFFLIYGQRVGLLESNTTLVSLLRNGSFLREMDRSGWTGRADWSLKLAMPETALRDEPFASLRQFARCLFRAGAPDSPSGGREDAIPRDGIGWVRADGRQRWLFNAACRFGGKRQRCGLSNGSTESSGKTRNAHVHFCLSSWPRHEIPFVAGLQFVDFPPHMVRVKFPPLFCVLFCRALTCGR</sequence>
<gene>
    <name evidence="1" type="ORF">CCMP2556_LOCUS3281</name>
</gene>
<protein>
    <submittedName>
        <fullName evidence="1">Uncharacterized protein</fullName>
    </submittedName>
</protein>
<name>A0ABP0HTN8_9DINO</name>
<reference evidence="1 2" key="1">
    <citation type="submission" date="2024-02" db="EMBL/GenBank/DDBJ databases">
        <authorList>
            <person name="Chen Y."/>
            <person name="Shah S."/>
            <person name="Dougan E. K."/>
            <person name="Thang M."/>
            <person name="Chan C."/>
        </authorList>
    </citation>
    <scope>NUCLEOTIDE SEQUENCE [LARGE SCALE GENOMIC DNA]</scope>
</reference>
<evidence type="ECO:0000313" key="1">
    <source>
        <dbReference type="EMBL" id="CAK8993525.1"/>
    </source>
</evidence>
<proteinExistence type="predicted"/>
<evidence type="ECO:0000313" key="2">
    <source>
        <dbReference type="Proteomes" id="UP001642484"/>
    </source>
</evidence>
<dbReference type="Proteomes" id="UP001642484">
    <property type="component" value="Unassembled WGS sequence"/>
</dbReference>
<comment type="caution">
    <text evidence="1">The sequence shown here is derived from an EMBL/GenBank/DDBJ whole genome shotgun (WGS) entry which is preliminary data.</text>
</comment>